<dbReference type="Proteomes" id="UP001217089">
    <property type="component" value="Unassembled WGS sequence"/>
</dbReference>
<accession>A0ABQ9FQH2</accession>
<protein>
    <submittedName>
        <fullName evidence="1">Uncharacterized protein</fullName>
    </submittedName>
</protein>
<proteinExistence type="predicted"/>
<keyword evidence="2" id="KW-1185">Reference proteome</keyword>
<sequence>MTILSLPPSEIRYTQDSIGTTFGRSTRHAFQPIGETLDDLLKGRCSINTIPSISVTWKNGKVYSADNRRLWVFKKAEELGSCNSIPVREIDDYYISSMKWTTVNDGESFLPSSEIRFTQDSIGTTFGRSTRHAFQPIGETLDDLLKGRCSIYSIPSISVTWKKGKVYSVDSRRLWICKKAEELGSFNSIPSRFKVKMTILSLPSSEIRFTQDSIGTTFGRSTRHAFQPIGETLDDLLKGRCSIYSIPSISVTWKKGKVYSADSRRLWICKKAEELGSFNSIPVRENDDYYISP</sequence>
<comment type="caution">
    <text evidence="1">The sequence shown here is derived from an EMBL/GenBank/DDBJ whole genome shotgun (WGS) entry which is preliminary data.</text>
</comment>
<organism evidence="1 2">
    <name type="scientific">Tegillarca granosa</name>
    <name type="common">Malaysian cockle</name>
    <name type="synonym">Anadara granosa</name>
    <dbReference type="NCBI Taxonomy" id="220873"/>
    <lineage>
        <taxon>Eukaryota</taxon>
        <taxon>Metazoa</taxon>
        <taxon>Spiralia</taxon>
        <taxon>Lophotrochozoa</taxon>
        <taxon>Mollusca</taxon>
        <taxon>Bivalvia</taxon>
        <taxon>Autobranchia</taxon>
        <taxon>Pteriomorphia</taxon>
        <taxon>Arcoida</taxon>
        <taxon>Arcoidea</taxon>
        <taxon>Arcidae</taxon>
        <taxon>Tegillarca</taxon>
    </lineage>
</organism>
<dbReference type="PANTHER" id="PTHR35378:SF1">
    <property type="entry name" value="C2H2-TYPE DOMAIN-CONTAINING PROTEIN"/>
    <property type="match status" value="1"/>
</dbReference>
<dbReference type="PANTHER" id="PTHR35378">
    <property type="entry name" value="UNNAMED PRODUCT"/>
    <property type="match status" value="1"/>
</dbReference>
<reference evidence="1 2" key="1">
    <citation type="submission" date="2022-12" db="EMBL/GenBank/DDBJ databases">
        <title>Chromosome-level genome of Tegillarca granosa.</title>
        <authorList>
            <person name="Kim J."/>
        </authorList>
    </citation>
    <scope>NUCLEOTIDE SEQUENCE [LARGE SCALE GENOMIC DNA]</scope>
    <source>
        <strain evidence="1">Teg-2019</strain>
        <tissue evidence="1">Adductor muscle</tissue>
    </source>
</reference>
<evidence type="ECO:0000313" key="2">
    <source>
        <dbReference type="Proteomes" id="UP001217089"/>
    </source>
</evidence>
<dbReference type="EMBL" id="JARBDR010000214">
    <property type="protein sequence ID" value="KAJ8318961.1"/>
    <property type="molecule type" value="Genomic_DNA"/>
</dbReference>
<evidence type="ECO:0000313" key="1">
    <source>
        <dbReference type="EMBL" id="KAJ8318961.1"/>
    </source>
</evidence>
<gene>
    <name evidence="1" type="ORF">KUTeg_004052</name>
</gene>
<name>A0ABQ9FQH2_TEGGR</name>